<dbReference type="AlphaFoldDB" id="A0A6A6Q1M6"/>
<gene>
    <name evidence="4" type="ORF">BDY17DRAFT_74628</name>
</gene>
<evidence type="ECO:0000256" key="1">
    <source>
        <dbReference type="ARBA" id="ARBA00008858"/>
    </source>
</evidence>
<evidence type="ECO:0000256" key="2">
    <source>
        <dbReference type="ARBA" id="ARBA00014286"/>
    </source>
</evidence>
<keyword evidence="3" id="KW-1133">Transmembrane helix</keyword>
<dbReference type="OrthoDB" id="4153866at2759"/>
<dbReference type="SUPFAM" id="SSF51695">
    <property type="entry name" value="PLC-like phosphodiesterases"/>
    <property type="match status" value="1"/>
</dbReference>
<keyword evidence="3" id="KW-0812">Transmembrane</keyword>
<keyword evidence="5" id="KW-1185">Reference proteome</keyword>
<reference evidence="4" key="1">
    <citation type="journal article" date="2020" name="Stud. Mycol.">
        <title>101 Dothideomycetes genomes: a test case for predicting lifestyles and emergence of pathogens.</title>
        <authorList>
            <person name="Haridas S."/>
            <person name="Albert R."/>
            <person name="Binder M."/>
            <person name="Bloem J."/>
            <person name="Labutti K."/>
            <person name="Salamov A."/>
            <person name="Andreopoulos B."/>
            <person name="Baker S."/>
            <person name="Barry K."/>
            <person name="Bills G."/>
            <person name="Bluhm B."/>
            <person name="Cannon C."/>
            <person name="Castanera R."/>
            <person name="Culley D."/>
            <person name="Daum C."/>
            <person name="Ezra D."/>
            <person name="Gonzalez J."/>
            <person name="Henrissat B."/>
            <person name="Kuo A."/>
            <person name="Liang C."/>
            <person name="Lipzen A."/>
            <person name="Lutzoni F."/>
            <person name="Magnuson J."/>
            <person name="Mondo S."/>
            <person name="Nolan M."/>
            <person name="Ohm R."/>
            <person name="Pangilinan J."/>
            <person name="Park H.-J."/>
            <person name="Ramirez L."/>
            <person name="Alfaro M."/>
            <person name="Sun H."/>
            <person name="Tritt A."/>
            <person name="Yoshinaga Y."/>
            <person name="Zwiers L.-H."/>
            <person name="Turgeon B."/>
            <person name="Goodwin S."/>
            <person name="Spatafora J."/>
            <person name="Crous P."/>
            <person name="Grigoriev I."/>
        </authorList>
    </citation>
    <scope>NUCLEOTIDE SEQUENCE</scope>
    <source>
        <strain evidence="4">CBS 113389</strain>
    </source>
</reference>
<accession>A0A6A6Q1M6</accession>
<dbReference type="PANTHER" id="PTHR31571:SF1">
    <property type="entry name" value="ALTERED INHERITANCE OF MITOCHONDRIA PROTEIN 6"/>
    <property type="match status" value="1"/>
</dbReference>
<dbReference type="GO" id="GO:0006629">
    <property type="term" value="P:lipid metabolic process"/>
    <property type="evidence" value="ECO:0007669"/>
    <property type="project" value="InterPro"/>
</dbReference>
<keyword evidence="3" id="KW-0472">Membrane</keyword>
<evidence type="ECO:0000313" key="4">
    <source>
        <dbReference type="EMBL" id="KAF2486300.1"/>
    </source>
</evidence>
<sequence>MTNMKSFQLAHETPMIDDEIALRDSQTADSPLRTWLQFISYITSGRQRINYTYHEAPTDDSLGEDWKALSQRSRRPYRSKWVSRIRKVLWSSSIIALCFFGLLHITLALLGRRRLFFDSASYAANLPQWRKPASIDPALLEYPTDATRDIQPIPCMSHNDEWRSVPLFEALHYGCTGVEADVWQVDGEDELFVGHSQTALTRNRTFRSLYLNPLEELLDSMNPDTGPSDPSRHGVFDVDPEQTLVLLVDFKTDGEALFPLVSSQLETLRRKNYLTYWDGFAMHSRAITVVGTGNAPFNLIIANQTYRDIFFDAPLDLLWEPEEGDATSTPPLPHHPSLFGGSGQGNTGIEHITSPADFNATNSYYASLSFTSSIGFPWTGRLTASQLALIRGQIRGAKRRGLKARYWSTPDWPTSLRNYIWETVMLEGAEVLNVDDLRSAAALDWREGVGHYLLDA</sequence>
<dbReference type="InterPro" id="IPR051236">
    <property type="entry name" value="HAT_RTT109-like"/>
</dbReference>
<protein>
    <recommendedName>
        <fullName evidence="2">Altered inheritance of mitochondria protein 6</fullName>
    </recommendedName>
</protein>
<feature type="transmembrane region" description="Helical" evidence="3">
    <location>
        <begin position="88"/>
        <end position="110"/>
    </location>
</feature>
<name>A0A6A6Q1M6_9PEZI</name>
<proteinExistence type="inferred from homology"/>
<dbReference type="EMBL" id="MU001632">
    <property type="protein sequence ID" value="KAF2486300.1"/>
    <property type="molecule type" value="Genomic_DNA"/>
</dbReference>
<dbReference type="PANTHER" id="PTHR31571">
    <property type="entry name" value="ALTERED INHERITANCE OF MITOCHONDRIA PROTEIN 6"/>
    <property type="match status" value="1"/>
</dbReference>
<dbReference type="GO" id="GO:0008081">
    <property type="term" value="F:phosphoric diester hydrolase activity"/>
    <property type="evidence" value="ECO:0007669"/>
    <property type="project" value="InterPro"/>
</dbReference>
<dbReference type="RefSeq" id="XP_033592869.1">
    <property type="nucleotide sequence ID" value="XM_033738678.1"/>
</dbReference>
<dbReference type="InterPro" id="IPR017946">
    <property type="entry name" value="PLC-like_Pdiesterase_TIM-brl"/>
</dbReference>
<comment type="similarity">
    <text evidence="1">Belongs to the AIM6 family.</text>
</comment>
<evidence type="ECO:0000256" key="3">
    <source>
        <dbReference type="SAM" id="Phobius"/>
    </source>
</evidence>
<organism evidence="4 5">
    <name type="scientific">Neohortaea acidophila</name>
    <dbReference type="NCBI Taxonomy" id="245834"/>
    <lineage>
        <taxon>Eukaryota</taxon>
        <taxon>Fungi</taxon>
        <taxon>Dikarya</taxon>
        <taxon>Ascomycota</taxon>
        <taxon>Pezizomycotina</taxon>
        <taxon>Dothideomycetes</taxon>
        <taxon>Dothideomycetidae</taxon>
        <taxon>Mycosphaerellales</taxon>
        <taxon>Teratosphaeriaceae</taxon>
        <taxon>Neohortaea</taxon>
    </lineage>
</organism>
<evidence type="ECO:0000313" key="5">
    <source>
        <dbReference type="Proteomes" id="UP000799767"/>
    </source>
</evidence>
<dbReference type="Proteomes" id="UP000799767">
    <property type="component" value="Unassembled WGS sequence"/>
</dbReference>
<dbReference type="GeneID" id="54479680"/>